<evidence type="ECO:0000313" key="9">
    <source>
        <dbReference type="EMBL" id="EHJ35060.1"/>
    </source>
</evidence>
<dbReference type="SUPFAM" id="SSF49464">
    <property type="entry name" value="Carboxypeptidase regulatory domain-like"/>
    <property type="match status" value="1"/>
</dbReference>
<comment type="subcellular location">
    <subcellularLocation>
        <location evidence="1 7">Cell outer membrane</location>
        <topology evidence="1 7">Multi-pass membrane protein</topology>
    </subcellularLocation>
</comment>
<dbReference type="SUPFAM" id="SSF56935">
    <property type="entry name" value="Porins"/>
    <property type="match status" value="1"/>
</dbReference>
<reference evidence="9 10" key="1">
    <citation type="submission" date="2011-08" db="EMBL/GenBank/DDBJ databases">
        <authorList>
            <person name="Weinstock G."/>
            <person name="Sodergren E."/>
            <person name="Clifton S."/>
            <person name="Fulton L."/>
            <person name="Fulton B."/>
            <person name="Courtney L."/>
            <person name="Fronick C."/>
            <person name="Harrison M."/>
            <person name="Strong C."/>
            <person name="Farmer C."/>
            <person name="Delahaunty K."/>
            <person name="Markovic C."/>
            <person name="Hall O."/>
            <person name="Minx P."/>
            <person name="Tomlinson C."/>
            <person name="Mitreva M."/>
            <person name="Hou S."/>
            <person name="Chen J."/>
            <person name="Wollam A."/>
            <person name="Pepin K.H."/>
            <person name="Johnson M."/>
            <person name="Bhonagiri V."/>
            <person name="Zhang X."/>
            <person name="Suruliraj S."/>
            <person name="Warren W."/>
            <person name="Chinwalla A."/>
            <person name="Mardis E.R."/>
            <person name="Wilson R.K."/>
        </authorList>
    </citation>
    <scope>NUCLEOTIDE SEQUENCE [LARGE SCALE GENOMIC DNA]</scope>
    <source>
        <strain evidence="9 10">DSM 18206</strain>
    </source>
</reference>
<sequence>MADFKERLLPVGNFIAKMLLFCVGISFAMSVNAQESIGGRVLDEQKQGLDAAVVMLVSLPENVLIETTVTDSTGCFHLPVHKGEFLLCIRTLGYREIKKNITITGPTAIPNIYLEPDEISLQDVVVTARKSRPMTTSSNGKIHINVAQSYLTDIGNALEVLKHSPGVSVNNKGEISLASLGGTAIYVNGRKVMLQGDELSTYLRSMSSEKISQIEISHNPNASFGSEGAGGVINIILKTSETSGFFVTTSHSVGYWENLKQNSDFAISYNTNKWQLGLNYNHSLGHHSMDYGYEKVQNGDKNISETTDTDKRNTYSAGIDFSWQPNQKNKLFMNSTVNVLVGPGETETTTEIYQGTNLLDNILKARNNYIEQKNLQYSNNVNYQYRPSSKMQFSFSADWTHFDGNARCEQPNEYFSATNMPIRSDLFYSEPDKDIDIYALLADYKYNPNAQNEILAGVKTTLINSNNTFLFKKNGAIDTQRSNNFYYEEKNLEAYAQYTHSWNKIELSAGLRMEYMHTYNRLKSQTNQDSETNKQSHFRLFPNLSASYTINEKSKIALLYSRRQDKPRYEDLNPFEYLLDELTYWKGNPFLEPQISNKIMLSYTLGNLSLNLYYNKLNDYFTSITDVYGENKTVMTTKNIGKQQQIGLDAIFSKRVASWWQFSANAGLYYFMNKLDYETYKHEYKRPSCFLSATNSIFLPAGITLEVSGRYYSKRQGGSYEVSKSTGSVDVDLNKSWHDGRMRLSLLMTDIFHTERWDSYGIKDALNISSWGHGESRKVMLRFSYSFGKQKFEKVDKNIEELNRL</sequence>
<dbReference type="Proteomes" id="UP000004407">
    <property type="component" value="Unassembled WGS sequence"/>
</dbReference>
<dbReference type="Pfam" id="PF14905">
    <property type="entry name" value="OMP_b-brl_3"/>
    <property type="match status" value="1"/>
</dbReference>
<keyword evidence="6 7" id="KW-0998">Cell outer membrane</keyword>
<dbReference type="InterPro" id="IPR041700">
    <property type="entry name" value="OMP_b-brl_3"/>
</dbReference>
<dbReference type="PATRIC" id="fig|1002367.3.peg.2444"/>
<dbReference type="HOGENOM" id="CLU_017617_1_0_10"/>
<evidence type="ECO:0000256" key="2">
    <source>
        <dbReference type="ARBA" id="ARBA00022448"/>
    </source>
</evidence>
<feature type="domain" description="Outer membrane protein beta-barrel" evidence="8">
    <location>
        <begin position="390"/>
        <end position="785"/>
    </location>
</feature>
<accession>G6B288</accession>
<dbReference type="GeneID" id="78338368"/>
<evidence type="ECO:0000313" key="10">
    <source>
        <dbReference type="Proteomes" id="UP000004407"/>
    </source>
</evidence>
<proteinExistence type="inferred from homology"/>
<dbReference type="InterPro" id="IPR036942">
    <property type="entry name" value="Beta-barrel_TonB_sf"/>
</dbReference>
<organism evidence="9 10">
    <name type="scientific">Leyella stercorea DSM 18206</name>
    <dbReference type="NCBI Taxonomy" id="1002367"/>
    <lineage>
        <taxon>Bacteria</taxon>
        <taxon>Pseudomonadati</taxon>
        <taxon>Bacteroidota</taxon>
        <taxon>Bacteroidia</taxon>
        <taxon>Bacteroidales</taxon>
        <taxon>Prevotellaceae</taxon>
        <taxon>Leyella</taxon>
    </lineage>
</organism>
<evidence type="ECO:0000256" key="6">
    <source>
        <dbReference type="ARBA" id="ARBA00023237"/>
    </source>
</evidence>
<dbReference type="InterPro" id="IPR008969">
    <property type="entry name" value="CarboxyPept-like_regulatory"/>
</dbReference>
<keyword evidence="5 7" id="KW-0472">Membrane</keyword>
<dbReference type="InterPro" id="IPR039426">
    <property type="entry name" value="TonB-dep_rcpt-like"/>
</dbReference>
<gene>
    <name evidence="9" type="ORF">HMPREF0673_03021</name>
</gene>
<protein>
    <submittedName>
        <fullName evidence="9">TonB-dependent receptor</fullName>
    </submittedName>
</protein>
<evidence type="ECO:0000256" key="3">
    <source>
        <dbReference type="ARBA" id="ARBA00022452"/>
    </source>
</evidence>
<dbReference type="eggNOG" id="COG1629">
    <property type="taxonomic scope" value="Bacteria"/>
</dbReference>
<dbReference type="EMBL" id="AFZZ01000261">
    <property type="protein sequence ID" value="EHJ35060.1"/>
    <property type="molecule type" value="Genomic_DNA"/>
</dbReference>
<dbReference type="RefSeq" id="WP_007903407.1">
    <property type="nucleotide sequence ID" value="NZ_JH379476.1"/>
</dbReference>
<keyword evidence="4 7" id="KW-0812">Transmembrane</keyword>
<evidence type="ECO:0000256" key="7">
    <source>
        <dbReference type="PROSITE-ProRule" id="PRU01360"/>
    </source>
</evidence>
<dbReference type="InterPro" id="IPR037066">
    <property type="entry name" value="Plug_dom_sf"/>
</dbReference>
<keyword evidence="9" id="KW-0675">Receptor</keyword>
<dbReference type="Pfam" id="PF13715">
    <property type="entry name" value="CarbopepD_reg_2"/>
    <property type="match status" value="1"/>
</dbReference>
<name>G6B288_9BACT</name>
<comment type="caution">
    <text evidence="9">The sequence shown here is derived from an EMBL/GenBank/DDBJ whole genome shotgun (WGS) entry which is preliminary data.</text>
</comment>
<dbReference type="PROSITE" id="PS52016">
    <property type="entry name" value="TONB_DEPENDENT_REC_3"/>
    <property type="match status" value="1"/>
</dbReference>
<evidence type="ECO:0000256" key="1">
    <source>
        <dbReference type="ARBA" id="ARBA00004571"/>
    </source>
</evidence>
<dbReference type="AlphaFoldDB" id="G6B288"/>
<dbReference type="GO" id="GO:0009279">
    <property type="term" value="C:cell outer membrane"/>
    <property type="evidence" value="ECO:0007669"/>
    <property type="project" value="UniProtKB-SubCell"/>
</dbReference>
<keyword evidence="2 7" id="KW-0813">Transport</keyword>
<comment type="similarity">
    <text evidence="7">Belongs to the TonB-dependent receptor family.</text>
</comment>
<dbReference type="Gene3D" id="2.40.170.20">
    <property type="entry name" value="TonB-dependent receptor, beta-barrel domain"/>
    <property type="match status" value="1"/>
</dbReference>
<evidence type="ECO:0000259" key="8">
    <source>
        <dbReference type="Pfam" id="PF14905"/>
    </source>
</evidence>
<evidence type="ECO:0000256" key="4">
    <source>
        <dbReference type="ARBA" id="ARBA00022692"/>
    </source>
</evidence>
<dbReference type="Gene3D" id="2.170.130.10">
    <property type="entry name" value="TonB-dependent receptor, plug domain"/>
    <property type="match status" value="1"/>
</dbReference>
<evidence type="ECO:0000256" key="5">
    <source>
        <dbReference type="ARBA" id="ARBA00023136"/>
    </source>
</evidence>
<keyword evidence="3 7" id="KW-1134">Transmembrane beta strand</keyword>